<evidence type="ECO:0000313" key="2">
    <source>
        <dbReference type="EMBL" id="CAI5439009.1"/>
    </source>
</evidence>
<gene>
    <name evidence="2" type="ORF">CAMP_LOCUS1646</name>
</gene>
<sequence length="444" mass="49094">MILPTILLAFINYSLAIKCKSCYSYNNQACIQTPDCESDVCIYEQLNSANGIVHTLRTCATKGAIYTFDDGTTMTNTNQCVTKTTRQGQYYVSLCTSGDYCNLNCRTTVTPIPLVPTIEPIVGTGAISCYDCSTSDGTDCQTNQCKGTYCGYERKLVGNQMYLTKSCLADPIITLDDSTQVTQVDICEVRNTADSSYYVKICNDVNFCNNYCSPGQAQPTLPTPQKQALVTCYDCQGSSDCFTGSCQGLYCIYEKQTRISNQNTYYTKTCSAYPYATYPDKQTTQTIDQCETKILNDVRYEVKICQTGSYCNSKCQNDASNLMTCTQCQASNQNDCSGTTCTGHYCTFVREINQLDPSKSFVKKACSSSPYIAFPDNSIYNNFGACQYKTLSSVQYSVKICNSTSYCNSYACPDVNIPTPSPQNSVSRLNFLLLFIITIIFSAI</sequence>
<evidence type="ECO:0000313" key="3">
    <source>
        <dbReference type="Proteomes" id="UP001152747"/>
    </source>
</evidence>
<dbReference type="Proteomes" id="UP001152747">
    <property type="component" value="Unassembled WGS sequence"/>
</dbReference>
<name>A0A9P1I7H1_9PELO</name>
<dbReference type="OrthoDB" id="5834533at2759"/>
<feature type="chain" id="PRO_5040363823" description="UPAR/Ly6 domain-containing protein" evidence="1">
    <location>
        <begin position="17"/>
        <end position="444"/>
    </location>
</feature>
<keyword evidence="3" id="KW-1185">Reference proteome</keyword>
<reference evidence="2" key="1">
    <citation type="submission" date="2022-11" db="EMBL/GenBank/DDBJ databases">
        <authorList>
            <person name="Kikuchi T."/>
        </authorList>
    </citation>
    <scope>NUCLEOTIDE SEQUENCE</scope>
    <source>
        <strain evidence="2">PS1010</strain>
    </source>
</reference>
<dbReference type="AlphaFoldDB" id="A0A9P1I7H1"/>
<comment type="caution">
    <text evidence="2">The sequence shown here is derived from an EMBL/GenBank/DDBJ whole genome shotgun (WGS) entry which is preliminary data.</text>
</comment>
<feature type="signal peptide" evidence="1">
    <location>
        <begin position="1"/>
        <end position="16"/>
    </location>
</feature>
<proteinExistence type="predicted"/>
<keyword evidence="1" id="KW-0732">Signal</keyword>
<evidence type="ECO:0008006" key="4">
    <source>
        <dbReference type="Google" id="ProtNLM"/>
    </source>
</evidence>
<protein>
    <recommendedName>
        <fullName evidence="4">UPAR/Ly6 domain-containing protein</fullName>
    </recommendedName>
</protein>
<dbReference type="EMBL" id="CANHGI010000001">
    <property type="protein sequence ID" value="CAI5439009.1"/>
    <property type="molecule type" value="Genomic_DNA"/>
</dbReference>
<organism evidence="2 3">
    <name type="scientific">Caenorhabditis angaria</name>
    <dbReference type="NCBI Taxonomy" id="860376"/>
    <lineage>
        <taxon>Eukaryota</taxon>
        <taxon>Metazoa</taxon>
        <taxon>Ecdysozoa</taxon>
        <taxon>Nematoda</taxon>
        <taxon>Chromadorea</taxon>
        <taxon>Rhabditida</taxon>
        <taxon>Rhabditina</taxon>
        <taxon>Rhabditomorpha</taxon>
        <taxon>Rhabditoidea</taxon>
        <taxon>Rhabditidae</taxon>
        <taxon>Peloderinae</taxon>
        <taxon>Caenorhabditis</taxon>
    </lineage>
</organism>
<accession>A0A9P1I7H1</accession>
<evidence type="ECO:0000256" key="1">
    <source>
        <dbReference type="SAM" id="SignalP"/>
    </source>
</evidence>